<evidence type="ECO:0000256" key="13">
    <source>
        <dbReference type="SAM" id="Phobius"/>
    </source>
</evidence>
<feature type="transmembrane region" description="Helical" evidence="13">
    <location>
        <begin position="89"/>
        <end position="107"/>
    </location>
</feature>
<evidence type="ECO:0000313" key="14">
    <source>
        <dbReference type="EMBL" id="EAQ49889.1"/>
    </source>
</evidence>
<keyword evidence="3" id="KW-0813">Transport</keyword>
<evidence type="ECO:0000256" key="10">
    <source>
        <dbReference type="ARBA" id="ARBA00023136"/>
    </source>
</evidence>
<evidence type="ECO:0000256" key="11">
    <source>
        <dbReference type="ARBA" id="ARBA00023303"/>
    </source>
</evidence>
<feature type="transmembrane region" description="Helical" evidence="13">
    <location>
        <begin position="113"/>
        <end position="132"/>
    </location>
</feature>
<comment type="subcellular location">
    <subcellularLocation>
        <location evidence="1">Membrane</location>
        <topology evidence="1">Multi-pass membrane protein</topology>
    </subcellularLocation>
</comment>
<sequence>MLLTFPKKRILAFNDAIFSIAITLLVLDIEIPDTAAIRTDGIWQVLGNLIPNFIGFFVSFLVISLYWISHLKFSKYIKLYDNRLLWLNLLLLLFIVLLPFSTAFYVNSFNEDSAFQVYCINLIFLGIFNFLMIRHVAKLNTKMPKLVSRWLKFRSLNVNLIWVLSLALATVLPDLISRLLFVLIFVFQFWGDRYFKNKGLLKKLHKKSTT</sequence>
<gene>
    <name evidence="14" type="ORF">MED217_02025</name>
</gene>
<comment type="similarity">
    <text evidence="2">Belongs to the TMEM175 family.</text>
</comment>
<keyword evidence="5 13" id="KW-0812">Transmembrane</keyword>
<dbReference type="Proteomes" id="UP000001601">
    <property type="component" value="Unassembled WGS sequence"/>
</dbReference>
<dbReference type="PANTHER" id="PTHR31462">
    <property type="entry name" value="ENDOSOMAL/LYSOSOMAL POTASSIUM CHANNEL TMEM175"/>
    <property type="match status" value="1"/>
</dbReference>
<proteinExistence type="inferred from homology"/>
<dbReference type="PANTHER" id="PTHR31462:SF5">
    <property type="entry name" value="ENDOSOMAL_LYSOSOMAL PROTON CHANNEL TMEM175"/>
    <property type="match status" value="1"/>
</dbReference>
<feature type="transmembrane region" description="Helical" evidence="13">
    <location>
        <begin position="12"/>
        <end position="29"/>
    </location>
</feature>
<evidence type="ECO:0000256" key="12">
    <source>
        <dbReference type="ARBA" id="ARBA00034430"/>
    </source>
</evidence>
<keyword evidence="7" id="KW-0630">Potassium</keyword>
<evidence type="ECO:0000256" key="8">
    <source>
        <dbReference type="ARBA" id="ARBA00022989"/>
    </source>
</evidence>
<dbReference type="AlphaFoldDB" id="A3XKP0"/>
<feature type="transmembrane region" description="Helical" evidence="13">
    <location>
        <begin position="153"/>
        <end position="172"/>
    </location>
</feature>
<keyword evidence="4" id="KW-0633">Potassium transport</keyword>
<reference evidence="14 15" key="1">
    <citation type="journal article" date="2007" name="Nature">
        <title>Light stimulates growth of proteorhodopsin-containing marine Flavobacteria.</title>
        <authorList>
            <person name="Gomez-Consarnau L."/>
            <person name="Gonzalez J.M."/>
            <person name="Coll-Llado M."/>
            <person name="Gourdon P."/>
            <person name="Pascher T."/>
            <person name="Neutze R."/>
            <person name="Pedros-Alio C."/>
            <person name="Pinhassi J."/>
        </authorList>
    </citation>
    <scope>NUCLEOTIDE SEQUENCE [LARGE SCALE GENOMIC DNA]</scope>
    <source>
        <strain evidence="14 15">MED217</strain>
    </source>
</reference>
<dbReference type="EMBL" id="AANC01000003">
    <property type="protein sequence ID" value="EAQ49889.1"/>
    <property type="molecule type" value="Genomic_DNA"/>
</dbReference>
<evidence type="ECO:0000256" key="7">
    <source>
        <dbReference type="ARBA" id="ARBA00022958"/>
    </source>
</evidence>
<evidence type="ECO:0000256" key="2">
    <source>
        <dbReference type="ARBA" id="ARBA00006920"/>
    </source>
</evidence>
<dbReference type="GO" id="GO:0015252">
    <property type="term" value="F:proton channel activity"/>
    <property type="evidence" value="ECO:0007669"/>
    <property type="project" value="InterPro"/>
</dbReference>
<evidence type="ECO:0000256" key="1">
    <source>
        <dbReference type="ARBA" id="ARBA00004141"/>
    </source>
</evidence>
<dbReference type="eggNOG" id="COG3548">
    <property type="taxonomic scope" value="Bacteria"/>
</dbReference>
<evidence type="ECO:0000256" key="6">
    <source>
        <dbReference type="ARBA" id="ARBA00022826"/>
    </source>
</evidence>
<feature type="transmembrane region" description="Helical" evidence="13">
    <location>
        <begin position="49"/>
        <end position="68"/>
    </location>
</feature>
<evidence type="ECO:0000256" key="3">
    <source>
        <dbReference type="ARBA" id="ARBA00022448"/>
    </source>
</evidence>
<accession>A3XKP0</accession>
<keyword evidence="10 13" id="KW-0472">Membrane</keyword>
<dbReference type="InterPro" id="IPR010617">
    <property type="entry name" value="TMEM175-like"/>
</dbReference>
<keyword evidence="9" id="KW-0406">Ion transport</keyword>
<dbReference type="GO" id="GO:0016020">
    <property type="term" value="C:membrane"/>
    <property type="evidence" value="ECO:0007669"/>
    <property type="project" value="UniProtKB-SubCell"/>
</dbReference>
<evidence type="ECO:0008006" key="16">
    <source>
        <dbReference type="Google" id="ProtNLM"/>
    </source>
</evidence>
<protein>
    <recommendedName>
        <fullName evidence="16">Integral membrane protein</fullName>
    </recommendedName>
</protein>
<organism evidence="14 15">
    <name type="scientific">Leeuwenhoekiella blandensis (strain CECT 7118 / CCUG 51940 / KCTC 22103 / MED217)</name>
    <name type="common">Flavobacterium sp. (strain MED217)</name>
    <dbReference type="NCBI Taxonomy" id="398720"/>
    <lineage>
        <taxon>Bacteria</taxon>
        <taxon>Pseudomonadati</taxon>
        <taxon>Bacteroidota</taxon>
        <taxon>Flavobacteriia</taxon>
        <taxon>Flavobacteriales</taxon>
        <taxon>Flavobacteriaceae</taxon>
        <taxon>Leeuwenhoekiella</taxon>
    </lineage>
</organism>
<evidence type="ECO:0000256" key="4">
    <source>
        <dbReference type="ARBA" id="ARBA00022538"/>
    </source>
</evidence>
<evidence type="ECO:0000313" key="15">
    <source>
        <dbReference type="Proteomes" id="UP000001601"/>
    </source>
</evidence>
<dbReference type="GO" id="GO:0005267">
    <property type="term" value="F:potassium channel activity"/>
    <property type="evidence" value="ECO:0007669"/>
    <property type="project" value="UniProtKB-KW"/>
</dbReference>
<comment type="caution">
    <text evidence="14">The sequence shown here is derived from an EMBL/GenBank/DDBJ whole genome shotgun (WGS) entry which is preliminary data.</text>
</comment>
<comment type="catalytic activity">
    <reaction evidence="12">
        <text>K(+)(in) = K(+)(out)</text>
        <dbReference type="Rhea" id="RHEA:29463"/>
        <dbReference type="ChEBI" id="CHEBI:29103"/>
    </reaction>
</comment>
<keyword evidence="15" id="KW-1185">Reference proteome</keyword>
<keyword evidence="8 13" id="KW-1133">Transmembrane helix</keyword>
<keyword evidence="11" id="KW-0407">Ion channel</keyword>
<name>A3XKP0_LEEBM</name>
<dbReference type="Pfam" id="PF06736">
    <property type="entry name" value="TMEM175"/>
    <property type="match status" value="1"/>
</dbReference>
<evidence type="ECO:0000256" key="5">
    <source>
        <dbReference type="ARBA" id="ARBA00022692"/>
    </source>
</evidence>
<dbReference type="HOGENOM" id="CLU_090238_3_2_10"/>
<evidence type="ECO:0000256" key="9">
    <source>
        <dbReference type="ARBA" id="ARBA00023065"/>
    </source>
</evidence>
<keyword evidence="6" id="KW-0631">Potassium channel</keyword>